<sequence>MDEKVAVVCGGRSAEREISLKTGKAIYKALKSSNIDVIQLDPQADNFHQILKETEIDVAFIALHGRYGEDGTIQGLFEIEDIPYTGSGVLASALAMDKVISKKLFKQEEICTPTFEVLNKNNWQNKDENLVEKLVDNLGLPLVVKPALEGSSLGLSIVDKAEDIINAIDTAFEYDTEILIEEYIDGKEITVGVLGNQELLILPIIEIKPKEGIYDFTAKYTKGMTEFIIPAQIDEEVYRESEKMAYKAYKELKCCGMARVDLILSTNGKPYVLEVNTIPGMTETSLLPQASKAAGIEFTELVIKILEYALE</sequence>
<dbReference type="InterPro" id="IPR016185">
    <property type="entry name" value="PreATP-grasp_dom_sf"/>
</dbReference>
<dbReference type="NCBIfam" id="TIGR01205">
    <property type="entry name" value="D_ala_D_alaTIGR"/>
    <property type="match status" value="1"/>
</dbReference>
<keyword evidence="7 17" id="KW-0547">Nucleotide-binding</keyword>
<evidence type="ECO:0000256" key="14">
    <source>
        <dbReference type="HAMAP-Rule" id="MF_00047"/>
    </source>
</evidence>
<evidence type="ECO:0000256" key="12">
    <source>
        <dbReference type="ARBA" id="ARBA00023211"/>
    </source>
</evidence>
<dbReference type="Pfam" id="PF07478">
    <property type="entry name" value="Dala_Dala_lig_C"/>
    <property type="match status" value="1"/>
</dbReference>
<evidence type="ECO:0000256" key="11">
    <source>
        <dbReference type="ARBA" id="ARBA00022984"/>
    </source>
</evidence>
<evidence type="ECO:0000259" key="18">
    <source>
        <dbReference type="PROSITE" id="PS50975"/>
    </source>
</evidence>
<dbReference type="OrthoDB" id="9813261at2"/>
<dbReference type="HAMAP" id="MF_00047">
    <property type="entry name" value="Dala_Dala_lig"/>
    <property type="match status" value="1"/>
</dbReference>
<feature type="domain" description="ATP-grasp" evidence="18">
    <location>
        <begin position="102"/>
        <end position="307"/>
    </location>
</feature>
<dbReference type="InterPro" id="IPR000291">
    <property type="entry name" value="D-Ala_lig_Van_CS"/>
</dbReference>
<dbReference type="PANTHER" id="PTHR23132:SF23">
    <property type="entry name" value="D-ALANINE--D-ALANINE LIGASE B"/>
    <property type="match status" value="1"/>
</dbReference>
<evidence type="ECO:0000256" key="10">
    <source>
        <dbReference type="ARBA" id="ARBA00022960"/>
    </source>
</evidence>
<organism evidence="19 20">
    <name type="scientific">Selenihalanaerobacter shriftii</name>
    <dbReference type="NCBI Taxonomy" id="142842"/>
    <lineage>
        <taxon>Bacteria</taxon>
        <taxon>Bacillati</taxon>
        <taxon>Bacillota</taxon>
        <taxon>Clostridia</taxon>
        <taxon>Halanaerobiales</taxon>
        <taxon>Halobacteroidaceae</taxon>
        <taxon>Selenihalanaerobacter</taxon>
    </lineage>
</organism>
<name>A0A1T4JZL0_9FIRM</name>
<dbReference type="PANTHER" id="PTHR23132">
    <property type="entry name" value="D-ALANINE--D-ALANINE LIGASE"/>
    <property type="match status" value="1"/>
</dbReference>
<feature type="active site" evidence="15">
    <location>
        <position position="285"/>
    </location>
</feature>
<evidence type="ECO:0000256" key="16">
    <source>
        <dbReference type="PIRSR" id="PIRSR039102-3"/>
    </source>
</evidence>
<dbReference type="SUPFAM" id="SSF52440">
    <property type="entry name" value="PreATP-grasp domain"/>
    <property type="match status" value="1"/>
</dbReference>
<dbReference type="PIRSF" id="PIRSF039102">
    <property type="entry name" value="Ddl/VanB"/>
    <property type="match status" value="1"/>
</dbReference>
<keyword evidence="8 17" id="KW-0067">ATP-binding</keyword>
<dbReference type="GO" id="GO:0008360">
    <property type="term" value="P:regulation of cell shape"/>
    <property type="evidence" value="ECO:0007669"/>
    <property type="project" value="UniProtKB-KW"/>
</dbReference>
<reference evidence="20" key="1">
    <citation type="submission" date="2017-02" db="EMBL/GenBank/DDBJ databases">
        <authorList>
            <person name="Varghese N."/>
            <person name="Submissions S."/>
        </authorList>
    </citation>
    <scope>NUCLEOTIDE SEQUENCE [LARGE SCALE GENOMIC DNA]</scope>
    <source>
        <strain evidence="20">ATCC BAA-73</strain>
    </source>
</reference>
<dbReference type="InterPro" id="IPR005905">
    <property type="entry name" value="D_ala_D_ala"/>
</dbReference>
<dbReference type="EC" id="6.3.2.4" evidence="14"/>
<proteinExistence type="inferred from homology"/>
<dbReference type="STRING" id="142842.SAMN02745118_00522"/>
<feature type="binding site" evidence="16">
    <location>
        <position position="276"/>
    </location>
    <ligand>
        <name>Mg(2+)</name>
        <dbReference type="ChEBI" id="CHEBI:18420"/>
        <label>2</label>
    </ligand>
</feature>
<comment type="function">
    <text evidence="14">Cell wall formation.</text>
</comment>
<dbReference type="UniPathway" id="UPA00219"/>
<evidence type="ECO:0000256" key="2">
    <source>
        <dbReference type="ARBA" id="ARBA00004496"/>
    </source>
</evidence>
<keyword evidence="10 14" id="KW-0133">Cell shape</keyword>
<dbReference type="InterPro" id="IPR013815">
    <property type="entry name" value="ATP_grasp_subdomain_1"/>
</dbReference>
<evidence type="ECO:0000256" key="4">
    <source>
        <dbReference type="ARBA" id="ARBA00022490"/>
    </source>
</evidence>
<dbReference type="Gene3D" id="3.30.1490.20">
    <property type="entry name" value="ATP-grasp fold, A domain"/>
    <property type="match status" value="1"/>
</dbReference>
<dbReference type="RefSeq" id="WP_078809033.1">
    <property type="nucleotide sequence ID" value="NZ_FUWM01000005.1"/>
</dbReference>
<comment type="similarity">
    <text evidence="3 14">Belongs to the D-alanine--D-alanine ligase family.</text>
</comment>
<keyword evidence="6 16" id="KW-0479">Metal-binding</keyword>
<evidence type="ECO:0000256" key="17">
    <source>
        <dbReference type="PROSITE-ProRule" id="PRU00409"/>
    </source>
</evidence>
<dbReference type="InterPro" id="IPR011761">
    <property type="entry name" value="ATP-grasp"/>
</dbReference>
<dbReference type="NCBIfam" id="NF002378">
    <property type="entry name" value="PRK01372.1"/>
    <property type="match status" value="1"/>
</dbReference>
<dbReference type="PROSITE" id="PS00843">
    <property type="entry name" value="DALA_DALA_LIGASE_1"/>
    <property type="match status" value="1"/>
</dbReference>
<evidence type="ECO:0000256" key="1">
    <source>
        <dbReference type="ARBA" id="ARBA00001936"/>
    </source>
</evidence>
<dbReference type="GO" id="GO:0071555">
    <property type="term" value="P:cell wall organization"/>
    <property type="evidence" value="ECO:0007669"/>
    <property type="project" value="UniProtKB-KW"/>
</dbReference>
<dbReference type="SUPFAM" id="SSF56059">
    <property type="entry name" value="Glutathione synthetase ATP-binding domain-like"/>
    <property type="match status" value="1"/>
</dbReference>
<keyword evidence="11 14" id="KW-0573">Peptidoglycan synthesis</keyword>
<feature type="binding site" evidence="16">
    <location>
        <position position="274"/>
    </location>
    <ligand>
        <name>Mg(2+)</name>
        <dbReference type="ChEBI" id="CHEBI:18420"/>
        <label>2</label>
    </ligand>
</feature>
<dbReference type="Gene3D" id="3.30.470.20">
    <property type="entry name" value="ATP-grasp fold, B domain"/>
    <property type="match status" value="1"/>
</dbReference>
<evidence type="ECO:0000256" key="13">
    <source>
        <dbReference type="ARBA" id="ARBA00023316"/>
    </source>
</evidence>
<dbReference type="GO" id="GO:0005737">
    <property type="term" value="C:cytoplasm"/>
    <property type="evidence" value="ECO:0007669"/>
    <property type="project" value="UniProtKB-SubCell"/>
</dbReference>
<feature type="active site" evidence="15">
    <location>
        <position position="15"/>
    </location>
</feature>
<evidence type="ECO:0000256" key="9">
    <source>
        <dbReference type="ARBA" id="ARBA00022842"/>
    </source>
</evidence>
<evidence type="ECO:0000256" key="8">
    <source>
        <dbReference type="ARBA" id="ARBA00022840"/>
    </source>
</evidence>
<comment type="catalytic activity">
    <reaction evidence="14">
        <text>2 D-alanine + ATP = D-alanyl-D-alanine + ADP + phosphate + H(+)</text>
        <dbReference type="Rhea" id="RHEA:11224"/>
        <dbReference type="ChEBI" id="CHEBI:15378"/>
        <dbReference type="ChEBI" id="CHEBI:30616"/>
        <dbReference type="ChEBI" id="CHEBI:43474"/>
        <dbReference type="ChEBI" id="CHEBI:57416"/>
        <dbReference type="ChEBI" id="CHEBI:57822"/>
        <dbReference type="ChEBI" id="CHEBI:456216"/>
        <dbReference type="EC" id="6.3.2.4"/>
    </reaction>
</comment>
<dbReference type="GO" id="GO:0009252">
    <property type="term" value="P:peptidoglycan biosynthetic process"/>
    <property type="evidence" value="ECO:0007669"/>
    <property type="project" value="UniProtKB-UniRule"/>
</dbReference>
<dbReference type="Gene3D" id="3.40.50.20">
    <property type="match status" value="1"/>
</dbReference>
<dbReference type="Pfam" id="PF01820">
    <property type="entry name" value="Dala_Dala_lig_N"/>
    <property type="match status" value="2"/>
</dbReference>
<keyword evidence="9 16" id="KW-0460">Magnesium</keyword>
<dbReference type="GO" id="GO:0008716">
    <property type="term" value="F:D-alanine-D-alanine ligase activity"/>
    <property type="evidence" value="ECO:0007669"/>
    <property type="project" value="UniProtKB-UniRule"/>
</dbReference>
<keyword evidence="20" id="KW-1185">Reference proteome</keyword>
<keyword evidence="12 16" id="KW-0464">Manganese</keyword>
<evidence type="ECO:0000256" key="15">
    <source>
        <dbReference type="PIRSR" id="PIRSR039102-1"/>
    </source>
</evidence>
<evidence type="ECO:0000256" key="3">
    <source>
        <dbReference type="ARBA" id="ARBA00010871"/>
    </source>
</evidence>
<keyword evidence="13 14" id="KW-0961">Cell wall biogenesis/degradation</keyword>
<dbReference type="EMBL" id="FUWM01000005">
    <property type="protein sequence ID" value="SJZ35620.1"/>
    <property type="molecule type" value="Genomic_DNA"/>
</dbReference>
<keyword evidence="4 14" id="KW-0963">Cytoplasm</keyword>
<evidence type="ECO:0000313" key="19">
    <source>
        <dbReference type="EMBL" id="SJZ35620.1"/>
    </source>
</evidence>
<dbReference type="SMART" id="SM01209">
    <property type="entry name" value="GARS_A"/>
    <property type="match status" value="1"/>
</dbReference>
<dbReference type="FunFam" id="3.30.470.20:FF:000008">
    <property type="entry name" value="D-alanine--D-alanine ligase"/>
    <property type="match status" value="1"/>
</dbReference>
<comment type="pathway">
    <text evidence="14">Cell wall biogenesis; peptidoglycan biosynthesis.</text>
</comment>
<comment type="subcellular location">
    <subcellularLocation>
        <location evidence="2 14">Cytoplasm</location>
    </subcellularLocation>
</comment>
<dbReference type="Proteomes" id="UP000190625">
    <property type="component" value="Unassembled WGS sequence"/>
</dbReference>
<dbReference type="AlphaFoldDB" id="A0A1T4JZL0"/>
<dbReference type="PROSITE" id="PS50975">
    <property type="entry name" value="ATP_GRASP"/>
    <property type="match status" value="1"/>
</dbReference>
<evidence type="ECO:0000313" key="20">
    <source>
        <dbReference type="Proteomes" id="UP000190625"/>
    </source>
</evidence>
<gene>
    <name evidence="14" type="primary">ddl</name>
    <name evidence="19" type="ORF">SAMN02745118_00522</name>
</gene>
<dbReference type="NCBIfam" id="NF002528">
    <property type="entry name" value="PRK01966.1-4"/>
    <property type="match status" value="1"/>
</dbReference>
<feature type="binding site" evidence="16">
    <location>
        <position position="274"/>
    </location>
    <ligand>
        <name>Mg(2+)</name>
        <dbReference type="ChEBI" id="CHEBI:18420"/>
        <label>1</label>
    </ligand>
</feature>
<dbReference type="InterPro" id="IPR011095">
    <property type="entry name" value="Dala_Dala_lig_C"/>
</dbReference>
<evidence type="ECO:0000256" key="7">
    <source>
        <dbReference type="ARBA" id="ARBA00022741"/>
    </source>
</evidence>
<comment type="cofactor">
    <cofactor evidence="16">
        <name>Mg(2+)</name>
        <dbReference type="ChEBI" id="CHEBI:18420"/>
    </cofactor>
    <cofactor evidence="16">
        <name>Mn(2+)</name>
        <dbReference type="ChEBI" id="CHEBI:29035"/>
    </cofactor>
    <text evidence="16">Binds 2 magnesium or manganese ions per subunit.</text>
</comment>
<dbReference type="GO" id="GO:0005524">
    <property type="term" value="F:ATP binding"/>
    <property type="evidence" value="ECO:0007669"/>
    <property type="project" value="UniProtKB-UniRule"/>
</dbReference>
<dbReference type="InterPro" id="IPR011127">
    <property type="entry name" value="Dala_Dala_lig_N"/>
</dbReference>
<feature type="active site" evidence="15">
    <location>
        <position position="151"/>
    </location>
</feature>
<keyword evidence="5 14" id="KW-0436">Ligase</keyword>
<feature type="binding site" evidence="16">
    <location>
        <position position="261"/>
    </location>
    <ligand>
        <name>Mg(2+)</name>
        <dbReference type="ChEBI" id="CHEBI:18420"/>
        <label>1</label>
    </ligand>
</feature>
<dbReference type="GO" id="GO:0046872">
    <property type="term" value="F:metal ion binding"/>
    <property type="evidence" value="ECO:0007669"/>
    <property type="project" value="UniProtKB-KW"/>
</dbReference>
<evidence type="ECO:0000256" key="5">
    <source>
        <dbReference type="ARBA" id="ARBA00022598"/>
    </source>
</evidence>
<dbReference type="PROSITE" id="PS00844">
    <property type="entry name" value="DALA_DALA_LIGASE_2"/>
    <property type="match status" value="1"/>
</dbReference>
<accession>A0A1T4JZL0</accession>
<protein>
    <recommendedName>
        <fullName evidence="14">D-alanine--D-alanine ligase</fullName>
        <ecNumber evidence="14">6.3.2.4</ecNumber>
    </recommendedName>
    <alternativeName>
        <fullName evidence="14">D-Ala-D-Ala ligase</fullName>
    </alternativeName>
    <alternativeName>
        <fullName evidence="14">D-alanylalanine synthetase</fullName>
    </alternativeName>
</protein>
<evidence type="ECO:0000256" key="6">
    <source>
        <dbReference type="ARBA" id="ARBA00022723"/>
    </source>
</evidence>
<comment type="cofactor">
    <cofactor evidence="1">
        <name>Mn(2+)</name>
        <dbReference type="ChEBI" id="CHEBI:29035"/>
    </cofactor>
</comment>